<evidence type="ECO:0000256" key="1">
    <source>
        <dbReference type="ARBA" id="ARBA00004123"/>
    </source>
</evidence>
<feature type="domain" description="AP2/ERF" evidence="7">
    <location>
        <begin position="112"/>
        <end position="170"/>
    </location>
</feature>
<protein>
    <recommendedName>
        <fullName evidence="7">AP2/ERF domain-containing protein</fullName>
    </recommendedName>
</protein>
<feature type="domain" description="AP2/ERF" evidence="7">
    <location>
        <begin position="32"/>
        <end position="76"/>
    </location>
</feature>
<dbReference type="PANTHER" id="PTHR32467">
    <property type="entry name" value="AP2-LIKE ETHYLENE-RESPONSIVE TRANSCRIPTION FACTOR"/>
    <property type="match status" value="1"/>
</dbReference>
<dbReference type="EMBL" id="CAMAPE010000005">
    <property type="protein sequence ID" value="CAH9068100.1"/>
    <property type="molecule type" value="Genomic_DNA"/>
</dbReference>
<dbReference type="GO" id="GO:0003700">
    <property type="term" value="F:DNA-binding transcription factor activity"/>
    <property type="evidence" value="ECO:0007669"/>
    <property type="project" value="InterPro"/>
</dbReference>
<comment type="subcellular location">
    <subcellularLocation>
        <location evidence="1">Nucleus</location>
    </subcellularLocation>
</comment>
<evidence type="ECO:0000256" key="5">
    <source>
        <dbReference type="ARBA" id="ARBA00023242"/>
    </source>
</evidence>
<comment type="caution">
    <text evidence="8">The sequence shown here is derived from an EMBL/GenBank/DDBJ whole genome shotgun (WGS) entry which is preliminary data.</text>
</comment>
<evidence type="ECO:0000256" key="3">
    <source>
        <dbReference type="ARBA" id="ARBA00023125"/>
    </source>
</evidence>
<name>A0A9P0YLK5_CUSEU</name>
<keyword evidence="3" id="KW-0238">DNA-binding</keyword>
<reference evidence="8" key="1">
    <citation type="submission" date="2022-07" db="EMBL/GenBank/DDBJ databases">
        <authorList>
            <person name="Macas J."/>
            <person name="Novak P."/>
            <person name="Neumann P."/>
        </authorList>
    </citation>
    <scope>NUCLEOTIDE SEQUENCE</scope>
</reference>
<dbReference type="InterPro" id="IPR001471">
    <property type="entry name" value="AP2/ERF_dom"/>
</dbReference>
<dbReference type="AlphaFoldDB" id="A0A9P0YLK5"/>
<evidence type="ECO:0000256" key="4">
    <source>
        <dbReference type="ARBA" id="ARBA00023163"/>
    </source>
</evidence>
<evidence type="ECO:0000259" key="7">
    <source>
        <dbReference type="PROSITE" id="PS51032"/>
    </source>
</evidence>
<dbReference type="SUPFAM" id="SSF54171">
    <property type="entry name" value="DNA-binding domain"/>
    <property type="match status" value="2"/>
</dbReference>
<dbReference type="Pfam" id="PF00847">
    <property type="entry name" value="AP2"/>
    <property type="match status" value="1"/>
</dbReference>
<dbReference type="Proteomes" id="UP001152484">
    <property type="component" value="Unassembled WGS sequence"/>
</dbReference>
<keyword evidence="5" id="KW-0539">Nucleus</keyword>
<dbReference type="Gene3D" id="3.30.730.10">
    <property type="entry name" value="AP2/ERF domain"/>
    <property type="match status" value="2"/>
</dbReference>
<evidence type="ECO:0000256" key="6">
    <source>
        <dbReference type="SAM" id="MobiDB-lite"/>
    </source>
</evidence>
<keyword evidence="9" id="KW-1185">Reference proteome</keyword>
<feature type="region of interest" description="Disordered" evidence="6">
    <location>
        <begin position="184"/>
        <end position="210"/>
    </location>
</feature>
<dbReference type="PANTHER" id="PTHR32467:SF97">
    <property type="entry name" value="ETHYLENE-RESPONSIVE TRANSCRIPTION FACTOR WRI1"/>
    <property type="match status" value="1"/>
</dbReference>
<dbReference type="OrthoDB" id="1325148at2759"/>
<dbReference type="SMART" id="SM00380">
    <property type="entry name" value="AP2"/>
    <property type="match status" value="1"/>
</dbReference>
<sequence length="384" mass="43423">MFSVFDISILISWFTDLVMFLSYLIHLMILAIWNLWYRHHLAYLGAYDSEEAAARTYDLAALKYWGPGPGITLNYPIEMYTKELEEMKNLSKEEFLASLRRQSSGFSRGVSKYRGVARHHHNGRWEARIGRVQGNKYMYLGTFNNEEEAAVAYDIAAIKQRGPKALTNFDMSNYADQLREIGEAQFGAQPMDGDNDARRRRGKAQRLTNEEGDRRLLHNNNDFSAEFMELKRYEVPIEADYASSTALNPTIIDEESFFNFWMDTAGEPFPTPSDIHMAEEAEEEKVERESYLLDFFKDGSNDNNLDFLMFEEPCRYPGEFGFGGDMEGRGEDGLEGFTNALPSPTTAAAPAGAAVGNGDETAGFDAALEFFDVPAGFDAASEYF</sequence>
<organism evidence="8 9">
    <name type="scientific">Cuscuta europaea</name>
    <name type="common">European dodder</name>
    <dbReference type="NCBI Taxonomy" id="41803"/>
    <lineage>
        <taxon>Eukaryota</taxon>
        <taxon>Viridiplantae</taxon>
        <taxon>Streptophyta</taxon>
        <taxon>Embryophyta</taxon>
        <taxon>Tracheophyta</taxon>
        <taxon>Spermatophyta</taxon>
        <taxon>Magnoliopsida</taxon>
        <taxon>eudicotyledons</taxon>
        <taxon>Gunneridae</taxon>
        <taxon>Pentapetalae</taxon>
        <taxon>asterids</taxon>
        <taxon>lamiids</taxon>
        <taxon>Solanales</taxon>
        <taxon>Convolvulaceae</taxon>
        <taxon>Cuscuteae</taxon>
        <taxon>Cuscuta</taxon>
        <taxon>Cuscuta subgen. Cuscuta</taxon>
    </lineage>
</organism>
<dbReference type="InterPro" id="IPR036955">
    <property type="entry name" value="AP2/ERF_dom_sf"/>
</dbReference>
<evidence type="ECO:0000313" key="9">
    <source>
        <dbReference type="Proteomes" id="UP001152484"/>
    </source>
</evidence>
<dbReference type="InterPro" id="IPR016177">
    <property type="entry name" value="DNA-bd_dom_sf"/>
</dbReference>
<evidence type="ECO:0000256" key="2">
    <source>
        <dbReference type="ARBA" id="ARBA00023015"/>
    </source>
</evidence>
<dbReference type="CDD" id="cd00018">
    <property type="entry name" value="AP2"/>
    <property type="match status" value="1"/>
</dbReference>
<evidence type="ECO:0000313" key="8">
    <source>
        <dbReference type="EMBL" id="CAH9068100.1"/>
    </source>
</evidence>
<dbReference type="GO" id="GO:0005634">
    <property type="term" value="C:nucleus"/>
    <property type="evidence" value="ECO:0007669"/>
    <property type="project" value="UniProtKB-SubCell"/>
</dbReference>
<keyword evidence="4" id="KW-0804">Transcription</keyword>
<gene>
    <name evidence="8" type="ORF">CEURO_LOCUS2724</name>
</gene>
<dbReference type="GO" id="GO:0003677">
    <property type="term" value="F:DNA binding"/>
    <property type="evidence" value="ECO:0007669"/>
    <property type="project" value="UniProtKB-KW"/>
</dbReference>
<accession>A0A9P0YLK5</accession>
<dbReference type="PROSITE" id="PS51032">
    <property type="entry name" value="AP2_ERF"/>
    <property type="match status" value="2"/>
</dbReference>
<proteinExistence type="predicted"/>
<keyword evidence="2" id="KW-0805">Transcription regulation</keyword>